<sequence length="157" mass="16220">MHTAMSPGRGTAVVSRALSIIGSAYAEYLAENGYDLVLIDEIRPLLNAMADELTTRCRRAVEVVAVDGGSDVDLAGVKAKIDQDASIVLVINVMDGNGCPLLSVEQVNALIDFIGPDSAITCAAIGKFSSRRGGVSVYAAGVLITASGQAGDLPRLV</sequence>
<protein>
    <submittedName>
        <fullName evidence="1">Uncharacterized protein</fullName>
    </submittedName>
</protein>
<dbReference type="InterPro" id="IPR036291">
    <property type="entry name" value="NAD(P)-bd_dom_sf"/>
</dbReference>
<accession>A0A102L2P4</accession>
<dbReference type="SUPFAM" id="SSF51735">
    <property type="entry name" value="NAD(P)-binding Rossmann-fold domains"/>
    <property type="match status" value="1"/>
</dbReference>
<comment type="caution">
    <text evidence="1">The sequence shown here is derived from an EMBL/GenBank/DDBJ whole genome shotgun (WGS) entry which is preliminary data.</text>
</comment>
<dbReference type="Gene3D" id="3.40.50.720">
    <property type="entry name" value="NAD(P)-binding Rossmann-like Domain"/>
    <property type="match status" value="1"/>
</dbReference>
<evidence type="ECO:0000313" key="1">
    <source>
        <dbReference type="EMBL" id="KUZ85985.1"/>
    </source>
</evidence>
<dbReference type="Proteomes" id="UP000065521">
    <property type="component" value="Unassembled WGS sequence"/>
</dbReference>
<evidence type="ECO:0000313" key="2">
    <source>
        <dbReference type="Proteomes" id="UP000065521"/>
    </source>
</evidence>
<reference evidence="1 2" key="1">
    <citation type="submission" date="2015-11" db="EMBL/GenBank/DDBJ databases">
        <title>Expanding the genomic diversity of Burkholderia species for the development of highly accurate diagnostics.</title>
        <authorList>
            <person name="Sahl J."/>
            <person name="Keim P."/>
            <person name="Wagner D."/>
        </authorList>
    </citation>
    <scope>NUCLEOTIDE SEQUENCE [LARGE SCALE GENOMIC DNA]</scope>
    <source>
        <strain evidence="1 2">RF32-BP4</strain>
    </source>
</reference>
<dbReference type="AlphaFoldDB" id="A0A102L2P4"/>
<organism evidence="1 2">
    <name type="scientific">Burkholderia ubonensis</name>
    <dbReference type="NCBI Taxonomy" id="101571"/>
    <lineage>
        <taxon>Bacteria</taxon>
        <taxon>Pseudomonadati</taxon>
        <taxon>Pseudomonadota</taxon>
        <taxon>Betaproteobacteria</taxon>
        <taxon>Burkholderiales</taxon>
        <taxon>Burkholderiaceae</taxon>
        <taxon>Burkholderia</taxon>
        <taxon>Burkholderia cepacia complex</taxon>
    </lineage>
</organism>
<gene>
    <name evidence="1" type="ORF">WI38_24110</name>
</gene>
<name>A0A102L2P4_9BURK</name>
<dbReference type="EMBL" id="LOTN01000051">
    <property type="protein sequence ID" value="KUZ85985.1"/>
    <property type="molecule type" value="Genomic_DNA"/>
</dbReference>
<proteinExistence type="predicted"/>